<protein>
    <submittedName>
        <fullName evidence="3">Uncharacterized protein</fullName>
    </submittedName>
</protein>
<dbReference type="Gene3D" id="2.60.40.10">
    <property type="entry name" value="Immunoglobulins"/>
    <property type="match status" value="1"/>
</dbReference>
<keyword evidence="2" id="KW-1133">Transmembrane helix</keyword>
<feature type="transmembrane region" description="Helical" evidence="2">
    <location>
        <begin position="56"/>
        <end position="81"/>
    </location>
</feature>
<dbReference type="GO" id="GO:0009897">
    <property type="term" value="C:external side of plasma membrane"/>
    <property type="evidence" value="ECO:0007669"/>
    <property type="project" value="TreeGrafter"/>
</dbReference>
<reference evidence="3" key="1">
    <citation type="thesis" date="2020" institute="ProQuest LLC" country="789 East Eisenhower Parkway, Ann Arbor, MI, USA">
        <title>Comparative Genomics and Chromosome Evolution.</title>
        <authorList>
            <person name="Mudd A.B."/>
        </authorList>
    </citation>
    <scope>NUCLEOTIDE SEQUENCE</scope>
    <source>
        <strain evidence="3">Female2</strain>
        <tissue evidence="3">Blood</tissue>
    </source>
</reference>
<evidence type="ECO:0000313" key="3">
    <source>
        <dbReference type="EMBL" id="KAG8456723.1"/>
    </source>
</evidence>
<dbReference type="Proteomes" id="UP000812440">
    <property type="component" value="Chromosome 1"/>
</dbReference>
<proteinExistence type="predicted"/>
<accession>A0A8T2KJE8</accession>
<keyword evidence="2" id="KW-0472">Membrane</keyword>
<keyword evidence="4" id="KW-1185">Reference proteome</keyword>
<keyword evidence="2" id="KW-0812">Transmembrane</keyword>
<gene>
    <name evidence="3" type="ORF">GDO86_002488</name>
</gene>
<dbReference type="PANTHER" id="PTHR23037:SF27">
    <property type="entry name" value="INTERLEUKIN-7 RECEPTOR SUBUNIT ALPHA"/>
    <property type="match status" value="1"/>
</dbReference>
<dbReference type="InterPro" id="IPR013783">
    <property type="entry name" value="Ig-like_fold"/>
</dbReference>
<sequence length="283" mass="31647">MVPERHLASTTTKYDVRVRAEPNGEYFKGTWSPWSETGHFNTTLIKKDYGTAGENIILLITVAIMVFLLCLTGIIIIVYFWTSRIKPLVWPEIPSHKMTLEKLCKKPREDLHIRFSLNLLEDITVNKVDYIKAKEQKEDTSNTLFEEENSKTESDISGKENQIPVEESVPFLPLDSDEPTLLCSLPTIPVSDITHTSLSPISKAPCATDPSYGPFFVNSNPSNIISSLKFCTEIGCSNAGSNEEQSLMKALKQTCKEEAYISMSAFKTPTWRCNTPIGGVKSS</sequence>
<name>A0A8T2KJE8_9PIPI</name>
<dbReference type="PANTHER" id="PTHR23037">
    <property type="entry name" value="CYTOKINE RECEPTOR"/>
    <property type="match status" value="1"/>
</dbReference>
<dbReference type="AlphaFoldDB" id="A0A8T2KJE8"/>
<comment type="caution">
    <text evidence="3">The sequence shown here is derived from an EMBL/GenBank/DDBJ whole genome shotgun (WGS) entry which is preliminary data.</text>
</comment>
<dbReference type="GO" id="GO:0004896">
    <property type="term" value="F:cytokine receptor activity"/>
    <property type="evidence" value="ECO:0007669"/>
    <property type="project" value="TreeGrafter"/>
</dbReference>
<evidence type="ECO:0000256" key="1">
    <source>
        <dbReference type="SAM" id="MobiDB-lite"/>
    </source>
</evidence>
<feature type="compositionally biased region" description="Basic and acidic residues" evidence="1">
    <location>
        <begin position="148"/>
        <end position="158"/>
    </location>
</feature>
<dbReference type="GO" id="GO:0030097">
    <property type="term" value="P:hemopoiesis"/>
    <property type="evidence" value="ECO:0007669"/>
    <property type="project" value="TreeGrafter"/>
</dbReference>
<feature type="region of interest" description="Disordered" evidence="1">
    <location>
        <begin position="141"/>
        <end position="160"/>
    </location>
</feature>
<evidence type="ECO:0000313" key="4">
    <source>
        <dbReference type="Proteomes" id="UP000812440"/>
    </source>
</evidence>
<dbReference type="EMBL" id="JAACNH010000001">
    <property type="protein sequence ID" value="KAG8456723.1"/>
    <property type="molecule type" value="Genomic_DNA"/>
</dbReference>
<organism evidence="3 4">
    <name type="scientific">Hymenochirus boettgeri</name>
    <name type="common">Congo dwarf clawed frog</name>
    <dbReference type="NCBI Taxonomy" id="247094"/>
    <lineage>
        <taxon>Eukaryota</taxon>
        <taxon>Metazoa</taxon>
        <taxon>Chordata</taxon>
        <taxon>Craniata</taxon>
        <taxon>Vertebrata</taxon>
        <taxon>Euteleostomi</taxon>
        <taxon>Amphibia</taxon>
        <taxon>Batrachia</taxon>
        <taxon>Anura</taxon>
        <taxon>Pipoidea</taxon>
        <taxon>Pipidae</taxon>
        <taxon>Pipinae</taxon>
        <taxon>Hymenochirus</taxon>
    </lineage>
</organism>
<dbReference type="GO" id="GO:0046427">
    <property type="term" value="P:positive regulation of receptor signaling pathway via JAK-STAT"/>
    <property type="evidence" value="ECO:0007669"/>
    <property type="project" value="TreeGrafter"/>
</dbReference>
<evidence type="ECO:0000256" key="2">
    <source>
        <dbReference type="SAM" id="Phobius"/>
    </source>
</evidence>
<dbReference type="OrthoDB" id="8611929at2759"/>